<dbReference type="AlphaFoldDB" id="M0P9G2"/>
<protein>
    <submittedName>
        <fullName evidence="1">Uncharacterized protein</fullName>
    </submittedName>
</protein>
<accession>M0P9G2</accession>
<name>M0P9G2_9EURY</name>
<reference evidence="1 2" key="1">
    <citation type="journal article" date="2014" name="PLoS Genet.">
        <title>Phylogenetically driven sequencing of extremely halophilic archaea reveals strategies for static and dynamic osmo-response.</title>
        <authorList>
            <person name="Becker E.A."/>
            <person name="Seitzer P.M."/>
            <person name="Tritt A."/>
            <person name="Larsen D."/>
            <person name="Krusor M."/>
            <person name="Yao A.I."/>
            <person name="Wu D."/>
            <person name="Madern D."/>
            <person name="Eisen J.A."/>
            <person name="Darling A.E."/>
            <person name="Facciotti M.T."/>
        </authorList>
    </citation>
    <scope>NUCLEOTIDE SEQUENCE [LARGE SCALE GENOMIC DNA]</scope>
    <source>
        <strain evidence="1 2">JCM 13916</strain>
    </source>
</reference>
<evidence type="ECO:0000313" key="1">
    <source>
        <dbReference type="EMBL" id="EMA66204.1"/>
    </source>
</evidence>
<evidence type="ECO:0000313" key="2">
    <source>
        <dbReference type="Proteomes" id="UP000011528"/>
    </source>
</evidence>
<dbReference type="Proteomes" id="UP000011528">
    <property type="component" value="Unassembled WGS sequence"/>
</dbReference>
<organism evidence="1 2">
    <name type="scientific">Halorubrum distributum JCM 13916</name>
    <dbReference type="NCBI Taxonomy" id="1230455"/>
    <lineage>
        <taxon>Archaea</taxon>
        <taxon>Methanobacteriati</taxon>
        <taxon>Methanobacteriota</taxon>
        <taxon>Stenosarchaea group</taxon>
        <taxon>Halobacteria</taxon>
        <taxon>Halobacteriales</taxon>
        <taxon>Haloferacaceae</taxon>
        <taxon>Halorubrum</taxon>
        <taxon>Halorubrum distributum group</taxon>
    </lineage>
</organism>
<gene>
    <name evidence="1" type="ORF">C462_16266</name>
</gene>
<dbReference type="EMBL" id="AOJJ01000106">
    <property type="protein sequence ID" value="EMA66204.1"/>
    <property type="molecule type" value="Genomic_DNA"/>
</dbReference>
<proteinExistence type="predicted"/>
<comment type="caution">
    <text evidence="1">The sequence shown here is derived from an EMBL/GenBank/DDBJ whole genome shotgun (WGS) entry which is preliminary data.</text>
</comment>
<sequence length="89" mass="10398">MAKNSNYDSRTSVYFFVVYSVVDGIEKEVGKLIAPVEMVDDVLDNWILEDHVTMGEQENRQISWHLLLKRLGVSKERFKNEHIIDLTDE</sequence>
<dbReference type="PATRIC" id="fig|1230455.3.peg.3158"/>